<evidence type="ECO:0000313" key="3">
    <source>
        <dbReference type="EMBL" id="AWP18453.1"/>
    </source>
</evidence>
<reference evidence="3 4" key="1">
    <citation type="submission" date="2017-12" db="EMBL/GenBank/DDBJ databases">
        <title>Integrating genomic resources of turbot (Scophthalmus maximus) in depth evaluation of genetic and physical mapping variation across individuals.</title>
        <authorList>
            <person name="Martinez P."/>
        </authorList>
    </citation>
    <scope>NUCLEOTIDE SEQUENCE [LARGE SCALE GENOMIC DNA]</scope>
</reference>
<protein>
    <recommendedName>
        <fullName evidence="5">Paralemmin-2-like</fullName>
    </recommendedName>
</protein>
<keyword evidence="4" id="KW-1185">Reference proteome</keyword>
<feature type="compositionally biased region" description="Polar residues" evidence="2">
    <location>
        <begin position="81"/>
        <end position="93"/>
    </location>
</feature>
<dbReference type="InterPro" id="IPR004965">
    <property type="entry name" value="Paralemmin"/>
</dbReference>
<feature type="region of interest" description="Disordered" evidence="2">
    <location>
        <begin position="391"/>
        <end position="462"/>
    </location>
</feature>
<evidence type="ECO:0000256" key="2">
    <source>
        <dbReference type="SAM" id="MobiDB-lite"/>
    </source>
</evidence>
<sequence length="470" mass="51271">MNDRLHLRSRSRMCGWHRAVNPFHYHSQTTAVCWPYRILTKIQNDSTIGLCSVGGGVKMTRGQRKYLRDQWLSEATSPSIFTRDSSWTSSLQHNKADEDTAAEKNKSQKTPQDKEEEAADARKEEQASLEENKESVHCAATARTHNPYQAATEEDARVNKEAEDYCSIQMEKRMFHESGQEGRSVLGMLAVQVERDPKTGATVVRSVAPVSTPAGAARDNTVFDDGRKSIHTVGGSGGQPSTEELGQILSVIDGVGMEALLDEVTVMPIEANNVEASGPLKENLSLSTHQATSNGKNILLDSSRRYDLEAELSIEDNAVSVGNEKDKKDNTSIMVVRDMVVDNVEVQRLEEGPVTLLFLGYTDATPDPGSGQEGDEGMITVERVIITEDGEEYVVGPETSASPPSTSNKEPEQEAGKESQEVFQDIPLDGARVKVQDEEGDKGLHKSSSPSVAAAEGTSQHKTCQCCSVM</sequence>
<feature type="region of interest" description="Disordered" evidence="2">
    <location>
        <begin position="81"/>
        <end position="158"/>
    </location>
</feature>
<feature type="compositionally biased region" description="Polar residues" evidence="2">
    <location>
        <begin position="399"/>
        <end position="408"/>
    </location>
</feature>
<organism evidence="3 4">
    <name type="scientific">Scophthalmus maximus</name>
    <name type="common">Turbot</name>
    <name type="synonym">Psetta maxima</name>
    <dbReference type="NCBI Taxonomy" id="52904"/>
    <lineage>
        <taxon>Eukaryota</taxon>
        <taxon>Metazoa</taxon>
        <taxon>Chordata</taxon>
        <taxon>Craniata</taxon>
        <taxon>Vertebrata</taxon>
        <taxon>Euteleostomi</taxon>
        <taxon>Actinopterygii</taxon>
        <taxon>Neopterygii</taxon>
        <taxon>Teleostei</taxon>
        <taxon>Neoteleostei</taxon>
        <taxon>Acanthomorphata</taxon>
        <taxon>Carangaria</taxon>
        <taxon>Pleuronectiformes</taxon>
        <taxon>Pleuronectoidei</taxon>
        <taxon>Scophthalmidae</taxon>
        <taxon>Scophthalmus</taxon>
    </lineage>
</organism>
<dbReference type="EMBL" id="CP026261">
    <property type="protein sequence ID" value="AWP18453.1"/>
    <property type="molecule type" value="Genomic_DNA"/>
</dbReference>
<dbReference type="GO" id="GO:0016020">
    <property type="term" value="C:membrane"/>
    <property type="evidence" value="ECO:0007669"/>
    <property type="project" value="InterPro"/>
</dbReference>
<feature type="compositionally biased region" description="Basic and acidic residues" evidence="2">
    <location>
        <begin position="409"/>
        <end position="420"/>
    </location>
</feature>
<dbReference type="Proteomes" id="UP000246464">
    <property type="component" value="Chromosome 19"/>
</dbReference>
<feature type="compositionally biased region" description="Basic and acidic residues" evidence="2">
    <location>
        <begin position="94"/>
        <end position="106"/>
    </location>
</feature>
<evidence type="ECO:0000256" key="1">
    <source>
        <dbReference type="ARBA" id="ARBA00023054"/>
    </source>
</evidence>
<gene>
    <name evidence="3" type="ORF">SMAX5B_005862</name>
</gene>
<dbReference type="AlphaFoldDB" id="A0A2U9CQN1"/>
<dbReference type="GO" id="GO:0008360">
    <property type="term" value="P:regulation of cell shape"/>
    <property type="evidence" value="ECO:0007669"/>
    <property type="project" value="InterPro"/>
</dbReference>
<feature type="compositionally biased region" description="Basic and acidic residues" evidence="2">
    <location>
        <begin position="119"/>
        <end position="136"/>
    </location>
</feature>
<accession>A0A2U9CQN1</accession>
<name>A0A2U9CQN1_SCOMX</name>
<dbReference type="Pfam" id="PF03285">
    <property type="entry name" value="Paralemmin"/>
    <property type="match status" value="1"/>
</dbReference>
<feature type="compositionally biased region" description="Basic and acidic residues" evidence="2">
    <location>
        <begin position="431"/>
        <end position="444"/>
    </location>
</feature>
<evidence type="ECO:0000313" key="4">
    <source>
        <dbReference type="Proteomes" id="UP000246464"/>
    </source>
</evidence>
<keyword evidence="1" id="KW-0175">Coiled coil</keyword>
<proteinExistence type="predicted"/>
<feature type="compositionally biased region" description="Polar residues" evidence="2">
    <location>
        <begin position="446"/>
        <end position="462"/>
    </location>
</feature>
<evidence type="ECO:0008006" key="5">
    <source>
        <dbReference type="Google" id="ProtNLM"/>
    </source>
</evidence>